<dbReference type="AlphaFoldDB" id="D3BPW1"/>
<feature type="compositionally biased region" description="Basic and acidic residues" evidence="1">
    <location>
        <begin position="64"/>
        <end position="76"/>
    </location>
</feature>
<dbReference type="Gene3D" id="3.30.428.10">
    <property type="entry name" value="HIT-like"/>
    <property type="match status" value="1"/>
</dbReference>
<dbReference type="EMBL" id="ADBJ01000047">
    <property type="protein sequence ID" value="EFA76244.1"/>
    <property type="molecule type" value="Genomic_DNA"/>
</dbReference>
<feature type="compositionally biased region" description="Basic and acidic residues" evidence="1">
    <location>
        <begin position="301"/>
        <end position="318"/>
    </location>
</feature>
<feature type="region of interest" description="Disordered" evidence="1">
    <location>
        <begin position="54"/>
        <end position="76"/>
    </location>
</feature>
<feature type="domain" description="Cwf19-like C-terminal" evidence="3">
    <location>
        <begin position="332"/>
        <end position="456"/>
    </location>
</feature>
<dbReference type="OMA" id="IVPITHY"/>
<dbReference type="InParanoid" id="D3BPW1"/>
<organism evidence="4 5">
    <name type="scientific">Heterostelium pallidum (strain ATCC 26659 / Pp 5 / PN500)</name>
    <name type="common">Cellular slime mold</name>
    <name type="synonym">Polysphondylium pallidum</name>
    <dbReference type="NCBI Taxonomy" id="670386"/>
    <lineage>
        <taxon>Eukaryota</taxon>
        <taxon>Amoebozoa</taxon>
        <taxon>Evosea</taxon>
        <taxon>Eumycetozoa</taxon>
        <taxon>Dictyostelia</taxon>
        <taxon>Acytosteliales</taxon>
        <taxon>Acytosteliaceae</taxon>
        <taxon>Heterostelium</taxon>
    </lineage>
</organism>
<comment type="caution">
    <text evidence="4">The sequence shown here is derived from an EMBL/GenBank/DDBJ whole genome shotgun (WGS) entry which is preliminary data.</text>
</comment>
<accession>D3BPW1</accession>
<evidence type="ECO:0000259" key="3">
    <source>
        <dbReference type="Pfam" id="PF04677"/>
    </source>
</evidence>
<keyword evidence="5" id="KW-1185">Reference proteome</keyword>
<dbReference type="GeneID" id="31365477"/>
<dbReference type="STRING" id="670386.D3BPW1"/>
<dbReference type="Pfam" id="PF04677">
    <property type="entry name" value="CwfJ_C_1"/>
    <property type="match status" value="1"/>
</dbReference>
<dbReference type="CDD" id="cd07380">
    <property type="entry name" value="MPP_CWF19_N"/>
    <property type="match status" value="1"/>
</dbReference>
<gene>
    <name evidence="4" type="ORF">PPL_10005</name>
</gene>
<dbReference type="InterPro" id="IPR006767">
    <property type="entry name" value="Cwf19-like_C_dom-2"/>
</dbReference>
<dbReference type="InterPro" id="IPR040194">
    <property type="entry name" value="Cwf19-like"/>
</dbReference>
<dbReference type="PANTHER" id="PTHR12072:SF4">
    <property type="entry name" value="CWF19-LIKE PROTEIN 1"/>
    <property type="match status" value="1"/>
</dbReference>
<evidence type="ECO:0000259" key="2">
    <source>
        <dbReference type="Pfam" id="PF04676"/>
    </source>
</evidence>
<evidence type="ECO:0000313" key="5">
    <source>
        <dbReference type="Proteomes" id="UP000001396"/>
    </source>
</evidence>
<name>D3BPW1_HETP5</name>
<feature type="compositionally biased region" description="Low complexity" evidence="1">
    <location>
        <begin position="319"/>
        <end position="332"/>
    </location>
</feature>
<proteinExistence type="predicted"/>
<dbReference type="Pfam" id="PF04676">
    <property type="entry name" value="CwfJ_C_2"/>
    <property type="match status" value="1"/>
</dbReference>
<evidence type="ECO:0000313" key="4">
    <source>
        <dbReference type="EMBL" id="EFA76244.1"/>
    </source>
</evidence>
<sequence>MTETNKIIKVLVTGDIGGSFQQLFKRVETVNKSAGPFDLLLCVGAFFLPYHHHHQQQHSNNNNDKQDNSNDNKESNNIEIPKELQPYINNEMKVPIPTYFIINHQDEVRYLNLLNINNDNHKLCDNLYYLGKSGVKTITGLNIAYLSGSVGYPVKEKLDDPSDISICKDDIDNIIAQSADKKIDILLTNQWSRGVLSNVDQSTLVSLNIKNAMVKGMDGIKDVAIPLSPVYHFSKEMNYYQRVPYMNPTSKLNPVTRFIALAPVDNDRKQKYLFAMNYQPDKVESSLTDATGFPFIDKDSNINKKQRIDRNNNRDNRDNNNNNRQSNYQQRNDNSKKRMNTQDCWFCLSQPNVESHLIVTIGSESYLAIPKGPIVEHHSLIVFIEHKPSVVSLSDSELEDVNKFVSALTDFHKETSNSVPVIFERHQLARFQNQLHGHLQVVPIPLAMADKVEQAFIDEATTKNSNIKFNKLAKDASLKDAVGDNHYFNVRLPSGEQLYAIIGDDSNLDLQFGRQVLVNLLNLPDRLNWKKCTVSKEEETEQALDFRTKFQPYFDKLENDQEE</sequence>
<reference evidence="4 5" key="1">
    <citation type="journal article" date="2011" name="Genome Res.">
        <title>Phylogeny-wide analysis of social amoeba genomes highlights ancient origins for complex intercellular communication.</title>
        <authorList>
            <person name="Heidel A.J."/>
            <person name="Lawal H.M."/>
            <person name="Felder M."/>
            <person name="Schilde C."/>
            <person name="Helps N.R."/>
            <person name="Tunggal B."/>
            <person name="Rivero F."/>
            <person name="John U."/>
            <person name="Schleicher M."/>
            <person name="Eichinger L."/>
            <person name="Platzer M."/>
            <person name="Noegel A.A."/>
            <person name="Schaap P."/>
            <person name="Gloeckner G."/>
        </authorList>
    </citation>
    <scope>NUCLEOTIDE SEQUENCE [LARGE SCALE GENOMIC DNA]</scope>
    <source>
        <strain evidence="5">ATCC 26659 / Pp 5 / PN500</strain>
    </source>
</reference>
<dbReference type="GO" id="GO:0071014">
    <property type="term" value="C:post-mRNA release spliceosomal complex"/>
    <property type="evidence" value="ECO:0007669"/>
    <property type="project" value="TreeGrafter"/>
</dbReference>
<protein>
    <submittedName>
        <fullName evidence="4">CwfJ family protein</fullName>
    </submittedName>
</protein>
<evidence type="ECO:0000256" key="1">
    <source>
        <dbReference type="SAM" id="MobiDB-lite"/>
    </source>
</evidence>
<dbReference type="GO" id="GO:0000398">
    <property type="term" value="P:mRNA splicing, via spliceosome"/>
    <property type="evidence" value="ECO:0007669"/>
    <property type="project" value="TreeGrafter"/>
</dbReference>
<dbReference type="InterPro" id="IPR036265">
    <property type="entry name" value="HIT-like_sf"/>
</dbReference>
<feature type="region of interest" description="Disordered" evidence="1">
    <location>
        <begin position="301"/>
        <end position="335"/>
    </location>
</feature>
<dbReference type="SUPFAM" id="SSF54197">
    <property type="entry name" value="HIT-like"/>
    <property type="match status" value="1"/>
</dbReference>
<dbReference type="InterPro" id="IPR006768">
    <property type="entry name" value="Cwf19-like_C_dom-1"/>
</dbReference>
<dbReference type="GO" id="GO:0061632">
    <property type="term" value="F:RNA lariat debranching enzyme activator activity"/>
    <property type="evidence" value="ECO:0007669"/>
    <property type="project" value="TreeGrafter"/>
</dbReference>
<dbReference type="FunCoup" id="D3BPW1">
    <property type="interactions" value="656"/>
</dbReference>
<dbReference type="Proteomes" id="UP000001396">
    <property type="component" value="Unassembled WGS sequence"/>
</dbReference>
<dbReference type="PANTHER" id="PTHR12072">
    <property type="entry name" value="CWF19, CELL CYCLE CONTROL PROTEIN"/>
    <property type="match status" value="1"/>
</dbReference>
<dbReference type="RefSeq" id="XP_020428377.1">
    <property type="nucleotide sequence ID" value="XM_020580792.1"/>
</dbReference>
<feature type="domain" description="Cwf19-like protein C-terminal" evidence="2">
    <location>
        <begin position="466"/>
        <end position="553"/>
    </location>
</feature>